<dbReference type="InterPro" id="IPR050545">
    <property type="entry name" value="Mycobact_MmpL"/>
</dbReference>
<accession>A0A5B9QH78</accession>
<evidence type="ECO:0000256" key="2">
    <source>
        <dbReference type="ARBA" id="ARBA00010157"/>
    </source>
</evidence>
<dbReference type="GO" id="GO:0005886">
    <property type="term" value="C:plasma membrane"/>
    <property type="evidence" value="ECO:0007669"/>
    <property type="project" value="UniProtKB-SubCell"/>
</dbReference>
<evidence type="ECO:0000256" key="3">
    <source>
        <dbReference type="ARBA" id="ARBA00022475"/>
    </source>
</evidence>
<feature type="domain" description="Membrane transport protein MMPL" evidence="8">
    <location>
        <begin position="543"/>
        <end position="845"/>
    </location>
</feature>
<sequence length="919" mass="102582">MMRPNVDTRPAHRLASLVIRYWYIVLAAWLLAIVVTRSFAPSWNAIAYDGDFEYLPADLPSVAGGHLLDQAFPDERSRSDIIIVIAREHETLTESDDYVALDLQRRLTHRMAEVSIAKAKQLGWSGGVPAPGTRVEELLQRARQLLTQSIDADARFYEKFVDCLSQDDLPTPTEPRMAVAYWDNADLLQELGETDVSASDREAALGLLPDIAKWLPPIEDRELAPWMSLLNVLSWDDPAIGHRLQVPHARLIRLQLETELAATSNIATLEALEQLIENVQRFSGHCTQPGLKILPTGSAAIGGQTLIAARNAIRYTEIFTVLMILVILAFVYRAPLLVLVPLISIGAAVVTASGLVAVLADFARHHPSPWFDLRVFTTSRIFVVVILFGAGTDYCLFLISRLREEARRRPWRRACELALSRVTPALLGSALTTVLGLGMLWFAKFGKYHHTGPVIALCLLVGLLVCMTLTPALLFALGPRVFWPSRIRHQPARQAGIWGALSLTMTRYPWTTLIAGIVLLLIPAAYGTVKERDVTYDMSGQLSQQASSRRGLELLAKYFSIGESNPTTVVLVQPQPRPRQQMSKDVKQLREDVYALEGVKAVRTAGDPLGDYPLGDKRKKRMGLLDPNAWRRRLLREHPIAKRYFFSETPQYAERLARIDVVIKGDPFEAETAAHVVALRNWIQKQTVTEGSAWEGAEVFVAGTTASIIDLRRVTLRDNQRIKIAVVVAVLLVLIVVLRRVMLSLYLIFTVLLSYYATVGITAVVFRWFYGDQYLGLDWKLPLFLFVILVAVGQDYNVYLVTRVLEEQKRGGWLSALRRAISRTGGIITACGLVMAATFFSMTASAWFPWLAQITGWSQPSSTAMLHGIVQLGFALGLGVLLDTFFVRTFLVPSFITIVDRHKKKLPLRSSFVDDDSSQ</sequence>
<dbReference type="SUPFAM" id="SSF82866">
    <property type="entry name" value="Multidrug efflux transporter AcrB transmembrane domain"/>
    <property type="match status" value="2"/>
</dbReference>
<feature type="transmembrane region" description="Helical" evidence="7">
    <location>
        <begin position="454"/>
        <end position="478"/>
    </location>
</feature>
<dbReference type="AlphaFoldDB" id="A0A5B9QH78"/>
<evidence type="ECO:0000256" key="6">
    <source>
        <dbReference type="ARBA" id="ARBA00023136"/>
    </source>
</evidence>
<dbReference type="KEGG" id="rul:UC8_04340"/>
<feature type="transmembrane region" description="Helical" evidence="7">
    <location>
        <begin position="781"/>
        <end position="805"/>
    </location>
</feature>
<feature type="transmembrane region" description="Helical" evidence="7">
    <location>
        <begin position="419"/>
        <end position="442"/>
    </location>
</feature>
<evidence type="ECO:0000256" key="1">
    <source>
        <dbReference type="ARBA" id="ARBA00004651"/>
    </source>
</evidence>
<dbReference type="Pfam" id="PF03176">
    <property type="entry name" value="MMPL"/>
    <property type="match status" value="3"/>
</dbReference>
<dbReference type="Gene3D" id="1.20.1640.10">
    <property type="entry name" value="Multidrug efflux transporter AcrB transmembrane domain"/>
    <property type="match status" value="2"/>
</dbReference>
<evidence type="ECO:0000256" key="7">
    <source>
        <dbReference type="SAM" id="Phobius"/>
    </source>
</evidence>
<proteinExistence type="inferred from homology"/>
<keyword evidence="4 7" id="KW-0812">Transmembrane</keyword>
<dbReference type="EMBL" id="CP042914">
    <property type="protein sequence ID" value="QEG38477.1"/>
    <property type="molecule type" value="Genomic_DNA"/>
</dbReference>
<evidence type="ECO:0000256" key="4">
    <source>
        <dbReference type="ARBA" id="ARBA00022692"/>
    </source>
</evidence>
<keyword evidence="5 7" id="KW-1133">Transmembrane helix</keyword>
<dbReference type="InterPro" id="IPR004869">
    <property type="entry name" value="MMPL_dom"/>
</dbReference>
<feature type="domain" description="Membrane transport protein MMPL" evidence="8">
    <location>
        <begin position="54"/>
        <end position="509"/>
    </location>
</feature>
<keyword evidence="10" id="KW-1185">Reference proteome</keyword>
<keyword evidence="6 7" id="KW-0472">Membrane</keyword>
<evidence type="ECO:0000313" key="9">
    <source>
        <dbReference type="EMBL" id="QEG38477.1"/>
    </source>
</evidence>
<dbReference type="RefSeq" id="WP_068137382.1">
    <property type="nucleotide sequence ID" value="NZ_CP042914.1"/>
</dbReference>
<dbReference type="PANTHER" id="PTHR33406">
    <property type="entry name" value="MEMBRANE PROTEIN MJ1562-RELATED"/>
    <property type="match status" value="1"/>
</dbReference>
<keyword evidence="3" id="KW-1003">Cell membrane</keyword>
<feature type="transmembrane region" description="Helical" evidence="7">
    <location>
        <begin position="380"/>
        <end position="399"/>
    </location>
</feature>
<organism evidence="9 10">
    <name type="scientific">Roseimaritima ulvae</name>
    <dbReference type="NCBI Taxonomy" id="980254"/>
    <lineage>
        <taxon>Bacteria</taxon>
        <taxon>Pseudomonadati</taxon>
        <taxon>Planctomycetota</taxon>
        <taxon>Planctomycetia</taxon>
        <taxon>Pirellulales</taxon>
        <taxon>Pirellulaceae</taxon>
        <taxon>Roseimaritima</taxon>
    </lineage>
</organism>
<feature type="transmembrane region" description="Helical" evidence="7">
    <location>
        <begin position="868"/>
        <end position="899"/>
    </location>
</feature>
<feature type="transmembrane region" description="Helical" evidence="7">
    <location>
        <begin position="826"/>
        <end position="848"/>
    </location>
</feature>
<feature type="domain" description="Membrane transport protein MMPL" evidence="8">
    <location>
        <begin position="865"/>
        <end position="902"/>
    </location>
</feature>
<feature type="transmembrane region" description="Helical" evidence="7">
    <location>
        <begin position="745"/>
        <end position="769"/>
    </location>
</feature>
<feature type="transmembrane region" description="Helical" evidence="7">
    <location>
        <begin position="339"/>
        <end position="360"/>
    </location>
</feature>
<reference evidence="9 10" key="1">
    <citation type="submission" date="2019-08" db="EMBL/GenBank/DDBJ databases">
        <title>Deep-cultivation of Planctomycetes and their phenomic and genomic characterization uncovers novel biology.</title>
        <authorList>
            <person name="Wiegand S."/>
            <person name="Jogler M."/>
            <person name="Boedeker C."/>
            <person name="Pinto D."/>
            <person name="Vollmers J."/>
            <person name="Rivas-Marin E."/>
            <person name="Kohn T."/>
            <person name="Peeters S.H."/>
            <person name="Heuer A."/>
            <person name="Rast P."/>
            <person name="Oberbeckmann S."/>
            <person name="Bunk B."/>
            <person name="Jeske O."/>
            <person name="Meyerdierks A."/>
            <person name="Storesund J.E."/>
            <person name="Kallscheuer N."/>
            <person name="Luecker S."/>
            <person name="Lage O.M."/>
            <person name="Pohl T."/>
            <person name="Merkel B.J."/>
            <person name="Hornburger P."/>
            <person name="Mueller R.-W."/>
            <person name="Bruemmer F."/>
            <person name="Labrenz M."/>
            <person name="Spormann A.M."/>
            <person name="Op den Camp H."/>
            <person name="Overmann J."/>
            <person name="Amann R."/>
            <person name="Jetten M.S.M."/>
            <person name="Mascher T."/>
            <person name="Medema M.H."/>
            <person name="Devos D.P."/>
            <person name="Kaster A.-K."/>
            <person name="Ovreas L."/>
            <person name="Rohde M."/>
            <person name="Galperin M.Y."/>
            <person name="Jogler C."/>
        </authorList>
    </citation>
    <scope>NUCLEOTIDE SEQUENCE [LARGE SCALE GENOMIC DNA]</scope>
    <source>
        <strain evidence="9 10">UC8</strain>
    </source>
</reference>
<comment type="similarity">
    <text evidence="2">Belongs to the resistance-nodulation-cell division (RND) (TC 2.A.6) family. MmpL subfamily.</text>
</comment>
<gene>
    <name evidence="9" type="primary">mmpL8</name>
    <name evidence="9" type="ORF">UC8_04340</name>
</gene>
<evidence type="ECO:0000313" key="10">
    <source>
        <dbReference type="Proteomes" id="UP000325286"/>
    </source>
</evidence>
<protein>
    <submittedName>
        <fullName evidence="9">Membrane transport protein mmpL8</fullName>
    </submittedName>
</protein>
<comment type="subcellular location">
    <subcellularLocation>
        <location evidence="1">Cell membrane</location>
        <topology evidence="1">Multi-pass membrane protein</topology>
    </subcellularLocation>
</comment>
<evidence type="ECO:0000259" key="8">
    <source>
        <dbReference type="Pfam" id="PF03176"/>
    </source>
</evidence>
<feature type="transmembrane region" description="Helical" evidence="7">
    <location>
        <begin position="21"/>
        <end position="40"/>
    </location>
</feature>
<feature type="transmembrane region" description="Helical" evidence="7">
    <location>
        <begin position="312"/>
        <end position="332"/>
    </location>
</feature>
<feature type="transmembrane region" description="Helical" evidence="7">
    <location>
        <begin position="722"/>
        <end position="738"/>
    </location>
</feature>
<dbReference type="Proteomes" id="UP000325286">
    <property type="component" value="Chromosome"/>
</dbReference>
<name>A0A5B9QH78_9BACT</name>
<dbReference type="PANTHER" id="PTHR33406:SF6">
    <property type="entry name" value="MEMBRANE PROTEIN YDGH-RELATED"/>
    <property type="match status" value="1"/>
</dbReference>
<evidence type="ECO:0000256" key="5">
    <source>
        <dbReference type="ARBA" id="ARBA00022989"/>
    </source>
</evidence>